<evidence type="ECO:0000256" key="7">
    <source>
        <dbReference type="ARBA" id="ARBA00023136"/>
    </source>
</evidence>
<keyword evidence="6 9" id="KW-1133">Transmembrane helix</keyword>
<keyword evidence="3" id="KW-0813">Transport</keyword>
<dbReference type="GO" id="GO:0000287">
    <property type="term" value="F:magnesium ion binding"/>
    <property type="evidence" value="ECO:0007669"/>
    <property type="project" value="TreeGrafter"/>
</dbReference>
<organism evidence="10 11">
    <name type="scientific">Baekduia soli</name>
    <dbReference type="NCBI Taxonomy" id="496014"/>
    <lineage>
        <taxon>Bacteria</taxon>
        <taxon>Bacillati</taxon>
        <taxon>Actinomycetota</taxon>
        <taxon>Thermoleophilia</taxon>
        <taxon>Solirubrobacterales</taxon>
        <taxon>Baekduiaceae</taxon>
        <taxon>Baekduia</taxon>
    </lineage>
</organism>
<evidence type="ECO:0000313" key="11">
    <source>
        <dbReference type="Proteomes" id="UP000321805"/>
    </source>
</evidence>
<dbReference type="GO" id="GO:0050897">
    <property type="term" value="F:cobalt ion binding"/>
    <property type="evidence" value="ECO:0007669"/>
    <property type="project" value="TreeGrafter"/>
</dbReference>
<evidence type="ECO:0000256" key="1">
    <source>
        <dbReference type="ARBA" id="ARBA00004651"/>
    </source>
</evidence>
<dbReference type="CDD" id="cd12822">
    <property type="entry name" value="TmCorA-like"/>
    <property type="match status" value="1"/>
</dbReference>
<feature type="compositionally biased region" description="Low complexity" evidence="8">
    <location>
        <begin position="40"/>
        <end position="52"/>
    </location>
</feature>
<gene>
    <name evidence="10" type="ORF">FSW04_11635</name>
</gene>
<keyword evidence="7 9" id="KW-0472">Membrane</keyword>
<dbReference type="Gene3D" id="1.20.58.340">
    <property type="entry name" value="Magnesium transport protein CorA, transmembrane region"/>
    <property type="match status" value="2"/>
</dbReference>
<comment type="subcellular location">
    <subcellularLocation>
        <location evidence="1">Cell membrane</location>
        <topology evidence="1">Multi-pass membrane protein</topology>
    </subcellularLocation>
</comment>
<evidence type="ECO:0000256" key="4">
    <source>
        <dbReference type="ARBA" id="ARBA00022475"/>
    </source>
</evidence>
<evidence type="ECO:0000256" key="3">
    <source>
        <dbReference type="ARBA" id="ARBA00022448"/>
    </source>
</evidence>
<name>A0A5B8U4Y2_9ACTN</name>
<dbReference type="Gene3D" id="3.30.460.20">
    <property type="entry name" value="CorA soluble domain-like"/>
    <property type="match status" value="1"/>
</dbReference>
<keyword evidence="5 9" id="KW-0812">Transmembrane</keyword>
<proteinExistence type="inferred from homology"/>
<sequence>MAAHRARRAFAHAARRGRARRGRGRDGRRRQRAGRRRGLTRAAPFRPAAPRRCGGEGPPPPRRPGARRAAALGSLLLARRRVAAARGGPRARPPLRPAPLAVEDSLEFGQRPKLDDYGDSALLVYYGVHSDGRPVEVHLHLSGHWMISVRRSRCDALHSAFHRIEAETPKTEEEAIYRVLDALTDSFFPVLEAMDDEIDELMDEMIERPREDQRQHLFLLRRRLIELRRVVTPQRDVLARGGDLLARLPGLEADDARDWFRDIYDHLLRIAELIDSYRDLLSGALDVYLSTVSNRLGDINTQLAVVATIFLPLTFVTGFFGQNFGALVRHIDSAAAFWGYGVGSMVLGALILWFWFKRSGFLDH</sequence>
<dbReference type="PANTHER" id="PTHR46494">
    <property type="entry name" value="CORA FAMILY METAL ION TRANSPORTER (EUROFUNG)"/>
    <property type="match status" value="1"/>
</dbReference>
<feature type="transmembrane region" description="Helical" evidence="9">
    <location>
        <begin position="337"/>
        <end position="356"/>
    </location>
</feature>
<evidence type="ECO:0000256" key="8">
    <source>
        <dbReference type="SAM" id="MobiDB-lite"/>
    </source>
</evidence>
<dbReference type="AlphaFoldDB" id="A0A5B8U4Y2"/>
<evidence type="ECO:0000256" key="2">
    <source>
        <dbReference type="ARBA" id="ARBA00009765"/>
    </source>
</evidence>
<dbReference type="InterPro" id="IPR002523">
    <property type="entry name" value="MgTranspt_CorA/ZnTranspt_ZntB"/>
</dbReference>
<evidence type="ECO:0000256" key="6">
    <source>
        <dbReference type="ARBA" id="ARBA00022989"/>
    </source>
</evidence>
<feature type="region of interest" description="Disordered" evidence="8">
    <location>
        <begin position="1"/>
        <end position="66"/>
    </location>
</feature>
<protein>
    <submittedName>
        <fullName evidence="10">Magnesium transporter CorA family protein</fullName>
    </submittedName>
</protein>
<dbReference type="EMBL" id="CP042430">
    <property type="protein sequence ID" value="QEC48154.1"/>
    <property type="molecule type" value="Genomic_DNA"/>
</dbReference>
<feature type="compositionally biased region" description="Basic residues" evidence="8">
    <location>
        <begin position="1"/>
        <end position="39"/>
    </location>
</feature>
<accession>A0A5B8U4Y2</accession>
<dbReference type="InterPro" id="IPR045863">
    <property type="entry name" value="CorA_TM1_TM2"/>
</dbReference>
<keyword evidence="11" id="KW-1185">Reference proteome</keyword>
<reference evidence="10 11" key="1">
    <citation type="journal article" date="2018" name="J. Microbiol.">
        <title>Baekduia soli gen. nov., sp. nov., a novel bacterium isolated from the soil of Baekdu Mountain and proposal of a novel family name, Baekduiaceae fam. nov.</title>
        <authorList>
            <person name="An D.S."/>
            <person name="Siddiqi M.Z."/>
            <person name="Kim K.H."/>
            <person name="Yu H.S."/>
            <person name="Im W.T."/>
        </authorList>
    </citation>
    <scope>NUCLEOTIDE SEQUENCE [LARGE SCALE GENOMIC DNA]</scope>
    <source>
        <strain evidence="10 11">BR7-21</strain>
    </source>
</reference>
<feature type="transmembrane region" description="Helical" evidence="9">
    <location>
        <begin position="303"/>
        <end position="325"/>
    </location>
</feature>
<dbReference type="KEGG" id="bsol:FSW04_11635"/>
<dbReference type="Proteomes" id="UP000321805">
    <property type="component" value="Chromosome"/>
</dbReference>
<dbReference type="GO" id="GO:0015087">
    <property type="term" value="F:cobalt ion transmembrane transporter activity"/>
    <property type="evidence" value="ECO:0007669"/>
    <property type="project" value="TreeGrafter"/>
</dbReference>
<keyword evidence="4" id="KW-1003">Cell membrane</keyword>
<dbReference type="InterPro" id="IPR045861">
    <property type="entry name" value="CorA_cytoplasmic_dom"/>
</dbReference>
<comment type="similarity">
    <text evidence="2">Belongs to the CorA metal ion transporter (MIT) (TC 1.A.35) family.</text>
</comment>
<evidence type="ECO:0000256" key="9">
    <source>
        <dbReference type="SAM" id="Phobius"/>
    </source>
</evidence>
<dbReference type="OrthoDB" id="9803416at2"/>
<dbReference type="PANTHER" id="PTHR46494:SF1">
    <property type="entry name" value="CORA FAMILY METAL ION TRANSPORTER (EUROFUNG)"/>
    <property type="match status" value="1"/>
</dbReference>
<evidence type="ECO:0000313" key="10">
    <source>
        <dbReference type="EMBL" id="QEC48154.1"/>
    </source>
</evidence>
<evidence type="ECO:0000256" key="5">
    <source>
        <dbReference type="ARBA" id="ARBA00022692"/>
    </source>
</evidence>
<dbReference type="SUPFAM" id="SSF144083">
    <property type="entry name" value="Magnesium transport protein CorA, transmembrane region"/>
    <property type="match status" value="1"/>
</dbReference>
<dbReference type="GO" id="GO:0015095">
    <property type="term" value="F:magnesium ion transmembrane transporter activity"/>
    <property type="evidence" value="ECO:0007669"/>
    <property type="project" value="TreeGrafter"/>
</dbReference>
<dbReference type="GO" id="GO:0005886">
    <property type="term" value="C:plasma membrane"/>
    <property type="evidence" value="ECO:0007669"/>
    <property type="project" value="UniProtKB-SubCell"/>
</dbReference>
<dbReference type="Pfam" id="PF01544">
    <property type="entry name" value="CorA"/>
    <property type="match status" value="1"/>
</dbReference>
<dbReference type="SUPFAM" id="SSF143865">
    <property type="entry name" value="CorA soluble domain-like"/>
    <property type="match status" value="1"/>
</dbReference>